<reference evidence="3" key="1">
    <citation type="submission" date="2025-08" db="UniProtKB">
        <authorList>
            <consortium name="Ensembl"/>
        </authorList>
    </citation>
    <scope>IDENTIFICATION</scope>
</reference>
<feature type="compositionally biased region" description="Acidic residues" evidence="1">
    <location>
        <begin position="120"/>
        <end position="137"/>
    </location>
</feature>
<dbReference type="PROSITE" id="PS50835">
    <property type="entry name" value="IG_LIKE"/>
    <property type="match status" value="1"/>
</dbReference>
<organism evidence="3 4">
    <name type="scientific">Gopherus evgoodei</name>
    <name type="common">Goodes thornscrub tortoise</name>
    <dbReference type="NCBI Taxonomy" id="1825980"/>
    <lineage>
        <taxon>Eukaryota</taxon>
        <taxon>Metazoa</taxon>
        <taxon>Chordata</taxon>
        <taxon>Craniata</taxon>
        <taxon>Vertebrata</taxon>
        <taxon>Euteleostomi</taxon>
        <taxon>Archelosauria</taxon>
        <taxon>Testudinata</taxon>
        <taxon>Testudines</taxon>
        <taxon>Cryptodira</taxon>
        <taxon>Durocryptodira</taxon>
        <taxon>Testudinoidea</taxon>
        <taxon>Testudinidae</taxon>
        <taxon>Gopherus</taxon>
    </lineage>
</organism>
<feature type="domain" description="Ig-like" evidence="2">
    <location>
        <begin position="8"/>
        <end position="110"/>
    </location>
</feature>
<dbReference type="InterPro" id="IPR003599">
    <property type="entry name" value="Ig_sub"/>
</dbReference>
<dbReference type="OrthoDB" id="9416477at2759"/>
<dbReference type="InterPro" id="IPR007110">
    <property type="entry name" value="Ig-like_dom"/>
</dbReference>
<dbReference type="SMART" id="SM00409">
    <property type="entry name" value="IG"/>
    <property type="match status" value="1"/>
</dbReference>
<evidence type="ECO:0000313" key="3">
    <source>
        <dbReference type="Ensembl" id="ENSGEVP00005022100.1"/>
    </source>
</evidence>
<reference evidence="3" key="2">
    <citation type="submission" date="2025-09" db="UniProtKB">
        <authorList>
            <consortium name="Ensembl"/>
        </authorList>
    </citation>
    <scope>IDENTIFICATION</scope>
</reference>
<dbReference type="Ensembl" id="ENSGEVT00005023217.1">
    <property type="protein sequence ID" value="ENSGEVP00005022100.1"/>
    <property type="gene ID" value="ENSGEVG00005015685.1"/>
</dbReference>
<dbReference type="SUPFAM" id="SSF48726">
    <property type="entry name" value="Immunoglobulin"/>
    <property type="match status" value="1"/>
</dbReference>
<dbReference type="Proteomes" id="UP000694390">
    <property type="component" value="Unassembled WGS sequence"/>
</dbReference>
<dbReference type="Pfam" id="PF07686">
    <property type="entry name" value="V-set"/>
    <property type="match status" value="1"/>
</dbReference>
<evidence type="ECO:0000313" key="4">
    <source>
        <dbReference type="Proteomes" id="UP000694390"/>
    </source>
</evidence>
<accession>A0A8C4Y9C3</accession>
<sequence length="170" mass="18638">LCWLIPLPAKHWHFRGFRVHQPPEVRASPGGSVLLNCSFFATPKASKLAVTWVQSTPGGSGEVQIYQPPSQVTELRNRVALDSGRFRHQRDVSLHLVNLTQHDARLYRCRGGDGGKGDGQGEEGDGEKEEGQGEEGDGGLGEGQAEEGVEGKGKGRQRRGMEKRRKGREE</sequence>
<dbReference type="InterPro" id="IPR013106">
    <property type="entry name" value="Ig_V-set"/>
</dbReference>
<dbReference type="Gene3D" id="2.60.40.10">
    <property type="entry name" value="Immunoglobulins"/>
    <property type="match status" value="1"/>
</dbReference>
<name>A0A8C4Y9C3_9SAUR</name>
<dbReference type="GeneTree" id="ENSGT00950000186360"/>
<protein>
    <recommendedName>
        <fullName evidence="2">Ig-like domain-containing protein</fullName>
    </recommendedName>
</protein>
<evidence type="ECO:0000259" key="2">
    <source>
        <dbReference type="PROSITE" id="PS50835"/>
    </source>
</evidence>
<proteinExistence type="predicted"/>
<feature type="region of interest" description="Disordered" evidence="1">
    <location>
        <begin position="110"/>
        <end position="170"/>
    </location>
</feature>
<dbReference type="InterPro" id="IPR013783">
    <property type="entry name" value="Ig-like_fold"/>
</dbReference>
<feature type="compositionally biased region" description="Basic residues" evidence="1">
    <location>
        <begin position="154"/>
        <end position="170"/>
    </location>
</feature>
<dbReference type="InterPro" id="IPR036179">
    <property type="entry name" value="Ig-like_dom_sf"/>
</dbReference>
<dbReference type="AlphaFoldDB" id="A0A8C4Y9C3"/>
<keyword evidence="4" id="KW-1185">Reference proteome</keyword>
<evidence type="ECO:0000256" key="1">
    <source>
        <dbReference type="SAM" id="MobiDB-lite"/>
    </source>
</evidence>